<evidence type="ECO:0000313" key="2">
    <source>
        <dbReference type="EMBL" id="GFY91483.1"/>
    </source>
</evidence>
<reference evidence="2 3" key="1">
    <citation type="submission" date="2019-07" db="EMBL/GenBank/DDBJ databases">
        <title>De Novo Assembly of kiwifruit Actinidia rufa.</title>
        <authorList>
            <person name="Sugita-Konishi S."/>
            <person name="Sato K."/>
            <person name="Mori E."/>
            <person name="Abe Y."/>
            <person name="Kisaki G."/>
            <person name="Hamano K."/>
            <person name="Suezawa K."/>
            <person name="Otani M."/>
            <person name="Fukuda T."/>
            <person name="Manabe T."/>
            <person name="Gomi K."/>
            <person name="Tabuchi M."/>
            <person name="Akimitsu K."/>
            <person name="Kataoka I."/>
        </authorList>
    </citation>
    <scope>NUCLEOTIDE SEQUENCE [LARGE SCALE GENOMIC DNA]</scope>
    <source>
        <strain evidence="3">cv. Fuchu</strain>
    </source>
</reference>
<protein>
    <submittedName>
        <fullName evidence="2">Uncharacterized protein</fullName>
    </submittedName>
</protein>
<dbReference type="AlphaFoldDB" id="A0A7J0EYL7"/>
<feature type="region of interest" description="Disordered" evidence="1">
    <location>
        <begin position="70"/>
        <end position="108"/>
    </location>
</feature>
<dbReference type="OrthoDB" id="1505753at2759"/>
<keyword evidence="3" id="KW-1185">Reference proteome</keyword>
<evidence type="ECO:0000256" key="1">
    <source>
        <dbReference type="SAM" id="MobiDB-lite"/>
    </source>
</evidence>
<proteinExistence type="predicted"/>
<evidence type="ECO:0000313" key="3">
    <source>
        <dbReference type="Proteomes" id="UP000585474"/>
    </source>
</evidence>
<name>A0A7J0EYL7_9ERIC</name>
<comment type="caution">
    <text evidence="2">The sequence shown here is derived from an EMBL/GenBank/DDBJ whole genome shotgun (WGS) entry which is preliminary data.</text>
</comment>
<accession>A0A7J0EYL7</accession>
<organism evidence="2 3">
    <name type="scientific">Actinidia rufa</name>
    <dbReference type="NCBI Taxonomy" id="165716"/>
    <lineage>
        <taxon>Eukaryota</taxon>
        <taxon>Viridiplantae</taxon>
        <taxon>Streptophyta</taxon>
        <taxon>Embryophyta</taxon>
        <taxon>Tracheophyta</taxon>
        <taxon>Spermatophyta</taxon>
        <taxon>Magnoliopsida</taxon>
        <taxon>eudicotyledons</taxon>
        <taxon>Gunneridae</taxon>
        <taxon>Pentapetalae</taxon>
        <taxon>asterids</taxon>
        <taxon>Ericales</taxon>
        <taxon>Actinidiaceae</taxon>
        <taxon>Actinidia</taxon>
    </lineage>
</organism>
<dbReference type="Proteomes" id="UP000585474">
    <property type="component" value="Unassembled WGS sequence"/>
</dbReference>
<feature type="compositionally biased region" description="Polar residues" evidence="1">
    <location>
        <begin position="77"/>
        <end position="101"/>
    </location>
</feature>
<sequence>MRRHFLCLRIDRPYFGHDRATGEMAEDAPEIPNETHVQPPGLDDMWNDCYSPRYASGEPMFPDGIFVDVTGNDPIDNPSTPNPIDNHSTPRDNGNPSTPLTNIPMPGRPKNKVKLGALNEMMKSFIAQNNAHMKKLTNAVGYDKELLNKRKSVFSEIMKLNIEKTNRFKVHNIIVAGEEIVDAFFSILDHMKQHWVKGVLDGKVTF</sequence>
<dbReference type="EMBL" id="BJWL01000007">
    <property type="protein sequence ID" value="GFY91483.1"/>
    <property type="molecule type" value="Genomic_DNA"/>
</dbReference>
<gene>
    <name evidence="2" type="ORF">Acr_07g0016790</name>
</gene>